<dbReference type="EMBL" id="ADOT01000307">
    <property type="protein sequence ID" value="EGX44127.1"/>
    <property type="molecule type" value="Genomic_DNA"/>
</dbReference>
<protein>
    <recommendedName>
        <fullName evidence="3">Clr5 domain-containing protein</fullName>
    </recommendedName>
</protein>
<sequence length="70" mass="8029">MENEIPHAQRTRKRAPRCKELDNPLIRKEIEFRYGIEGRKLDDVVEEINKAYGLNATTEDVCKNGGADNV</sequence>
<evidence type="ECO:0000313" key="1">
    <source>
        <dbReference type="EMBL" id="EGX44127.1"/>
    </source>
</evidence>
<evidence type="ECO:0000313" key="2">
    <source>
        <dbReference type="Proteomes" id="UP000008784"/>
    </source>
</evidence>
<dbReference type="AlphaFoldDB" id="G1XRV0"/>
<reference evidence="1 2" key="1">
    <citation type="journal article" date="2011" name="PLoS Pathog.">
        <title>Genomic and proteomic analyses of the fungus Arthrobotrys oligospora provide insights into nematode-trap formation.</title>
        <authorList>
            <person name="Yang J."/>
            <person name="Wang L."/>
            <person name="Ji X."/>
            <person name="Feng Y."/>
            <person name="Li X."/>
            <person name="Zou C."/>
            <person name="Xu J."/>
            <person name="Ren Y."/>
            <person name="Mi Q."/>
            <person name="Wu J."/>
            <person name="Liu S."/>
            <person name="Liu Y."/>
            <person name="Huang X."/>
            <person name="Wang H."/>
            <person name="Niu X."/>
            <person name="Li J."/>
            <person name="Liang L."/>
            <person name="Luo Y."/>
            <person name="Ji K."/>
            <person name="Zhou W."/>
            <person name="Yu Z."/>
            <person name="Li G."/>
            <person name="Liu Y."/>
            <person name="Li L."/>
            <person name="Qiao M."/>
            <person name="Feng L."/>
            <person name="Zhang K.-Q."/>
        </authorList>
    </citation>
    <scope>NUCLEOTIDE SEQUENCE [LARGE SCALE GENOMIC DNA]</scope>
    <source>
        <strain evidence="2">ATCC 24927 / CBS 115.81 / DSM 1491</strain>
    </source>
</reference>
<dbReference type="InParanoid" id="G1XRV0"/>
<organism evidence="1 2">
    <name type="scientific">Arthrobotrys oligospora (strain ATCC 24927 / CBS 115.81 / DSM 1491)</name>
    <name type="common">Nematode-trapping fungus</name>
    <name type="synonym">Didymozoophaga oligospora</name>
    <dbReference type="NCBI Taxonomy" id="756982"/>
    <lineage>
        <taxon>Eukaryota</taxon>
        <taxon>Fungi</taxon>
        <taxon>Dikarya</taxon>
        <taxon>Ascomycota</taxon>
        <taxon>Pezizomycotina</taxon>
        <taxon>Orbiliomycetes</taxon>
        <taxon>Orbiliales</taxon>
        <taxon>Orbiliaceae</taxon>
        <taxon>Orbilia</taxon>
        <taxon>Orbilia oligospora</taxon>
    </lineage>
</organism>
<evidence type="ECO:0008006" key="3">
    <source>
        <dbReference type="Google" id="ProtNLM"/>
    </source>
</evidence>
<dbReference type="GeneID" id="22898100"/>
<keyword evidence="2" id="KW-1185">Reference proteome</keyword>
<dbReference type="RefSeq" id="XP_011127212.1">
    <property type="nucleotide sequence ID" value="XM_011128910.1"/>
</dbReference>
<dbReference type="Proteomes" id="UP000008784">
    <property type="component" value="Unassembled WGS sequence"/>
</dbReference>
<proteinExistence type="predicted"/>
<name>G1XRV0_ARTOA</name>
<gene>
    <name evidence="1" type="ORF">AOL_s00210g108</name>
</gene>
<comment type="caution">
    <text evidence="1">The sequence shown here is derived from an EMBL/GenBank/DDBJ whole genome shotgun (WGS) entry which is preliminary data.</text>
</comment>
<accession>G1XRV0</accession>
<dbReference type="HOGENOM" id="CLU_2757306_0_0_1"/>